<dbReference type="SUPFAM" id="SSF53098">
    <property type="entry name" value="Ribonuclease H-like"/>
    <property type="match status" value="1"/>
</dbReference>
<dbReference type="GO" id="GO:0005829">
    <property type="term" value="C:cytosol"/>
    <property type="evidence" value="ECO:0007669"/>
    <property type="project" value="TreeGrafter"/>
</dbReference>
<evidence type="ECO:0000313" key="5">
    <source>
        <dbReference type="EMBL" id="PSK96058.1"/>
    </source>
</evidence>
<keyword evidence="6" id="KW-1185">Reference proteome</keyword>
<comment type="caution">
    <text evidence="5">The sequence shown here is derived from an EMBL/GenBank/DDBJ whole genome shotgun (WGS) entry which is preliminary data.</text>
</comment>
<dbReference type="Proteomes" id="UP000240542">
    <property type="component" value="Unassembled WGS sequence"/>
</dbReference>
<dbReference type="Gene3D" id="3.30.420.10">
    <property type="entry name" value="Ribonuclease H-like superfamily/Ribonuclease H"/>
    <property type="match status" value="1"/>
</dbReference>
<dbReference type="NCBIfam" id="NF005927">
    <property type="entry name" value="PRK07942.1"/>
    <property type="match status" value="1"/>
</dbReference>
<dbReference type="GO" id="GO:0008408">
    <property type="term" value="F:3'-5' exonuclease activity"/>
    <property type="evidence" value="ECO:0007669"/>
    <property type="project" value="TreeGrafter"/>
</dbReference>
<keyword evidence="2" id="KW-0378">Hydrolase</keyword>
<dbReference type="PANTHER" id="PTHR30231">
    <property type="entry name" value="DNA POLYMERASE III SUBUNIT EPSILON"/>
    <property type="match status" value="1"/>
</dbReference>
<reference evidence="5 6" key="1">
    <citation type="submission" date="2018-03" db="EMBL/GenBank/DDBJ databases">
        <title>Genomic Encyclopedia of Archaeal and Bacterial Type Strains, Phase II (KMG-II): from individual species to whole genera.</title>
        <authorList>
            <person name="Goeker M."/>
        </authorList>
    </citation>
    <scope>NUCLEOTIDE SEQUENCE [LARGE SCALE GENOMIC DNA]</scope>
    <source>
        <strain evidence="5 6">DSM 45312</strain>
    </source>
</reference>
<gene>
    <name evidence="5" type="ORF">CLV63_113221</name>
</gene>
<accession>A0A2P8DFR4</accession>
<evidence type="ECO:0000256" key="3">
    <source>
        <dbReference type="ARBA" id="ARBA00022839"/>
    </source>
</evidence>
<dbReference type="InterPro" id="IPR012337">
    <property type="entry name" value="RNaseH-like_sf"/>
</dbReference>
<dbReference type="CDD" id="cd06127">
    <property type="entry name" value="DEDDh"/>
    <property type="match status" value="1"/>
</dbReference>
<evidence type="ECO:0000313" key="6">
    <source>
        <dbReference type="Proteomes" id="UP000240542"/>
    </source>
</evidence>
<dbReference type="AlphaFoldDB" id="A0A2P8DFR4"/>
<keyword evidence="3" id="KW-0269">Exonuclease</keyword>
<evidence type="ECO:0000256" key="2">
    <source>
        <dbReference type="ARBA" id="ARBA00022801"/>
    </source>
</evidence>
<feature type="domain" description="Exonuclease" evidence="4">
    <location>
        <begin position="7"/>
        <end position="188"/>
    </location>
</feature>
<dbReference type="GO" id="GO:0003676">
    <property type="term" value="F:nucleic acid binding"/>
    <property type="evidence" value="ECO:0007669"/>
    <property type="project" value="InterPro"/>
</dbReference>
<organism evidence="5 6">
    <name type="scientific">Murinocardiopsis flavida</name>
    <dbReference type="NCBI Taxonomy" id="645275"/>
    <lineage>
        <taxon>Bacteria</taxon>
        <taxon>Bacillati</taxon>
        <taxon>Actinomycetota</taxon>
        <taxon>Actinomycetes</taxon>
        <taxon>Streptosporangiales</taxon>
        <taxon>Nocardiopsidaceae</taxon>
        <taxon>Murinocardiopsis</taxon>
    </lineage>
</organism>
<keyword evidence="1" id="KW-0540">Nuclease</keyword>
<proteinExistence type="predicted"/>
<dbReference type="RefSeq" id="WP_106584495.1">
    <property type="nucleotide sequence ID" value="NZ_PYGA01000013.1"/>
</dbReference>
<name>A0A2P8DFR4_9ACTN</name>
<dbReference type="InterPro" id="IPR036397">
    <property type="entry name" value="RNaseH_sf"/>
</dbReference>
<dbReference type="EMBL" id="PYGA01000013">
    <property type="protein sequence ID" value="PSK96058.1"/>
    <property type="molecule type" value="Genomic_DNA"/>
</dbReference>
<dbReference type="Pfam" id="PF00929">
    <property type="entry name" value="RNase_T"/>
    <property type="match status" value="1"/>
</dbReference>
<dbReference type="SMART" id="SM00479">
    <property type="entry name" value="EXOIII"/>
    <property type="match status" value="1"/>
</dbReference>
<dbReference type="OrthoDB" id="9791657at2"/>
<dbReference type="PANTHER" id="PTHR30231:SF4">
    <property type="entry name" value="PROTEIN NEN2"/>
    <property type="match status" value="1"/>
</dbReference>
<sequence>MSWHTSPMVAFDTETTGTDLDTDRIVSAALLRIDPAAGSVDATTWLIDPGIDIPAEATGIHGITTDHARTHGRPAAEAVGEIAAALAEAINTGLPIVVYNAPFDLTLVNREVRRHKQRLIITGPHRLRVIDPLVIDKHGDRYRKGSRKLADVCAHHGVHLAPGQAHGAHADALAAARLAWKLAHTNAGLAAMHIDELHANQERWKSEQAASYQAHLRRTTDPDAVIDPSWPVAIPAGPPVKEDM</sequence>
<evidence type="ECO:0000256" key="1">
    <source>
        <dbReference type="ARBA" id="ARBA00022722"/>
    </source>
</evidence>
<dbReference type="InterPro" id="IPR013520">
    <property type="entry name" value="Ribonucl_H"/>
</dbReference>
<evidence type="ECO:0000259" key="4">
    <source>
        <dbReference type="SMART" id="SM00479"/>
    </source>
</evidence>
<protein>
    <submittedName>
        <fullName evidence="5">DNA polymerase-3 subunit epsilon</fullName>
    </submittedName>
</protein>